<dbReference type="Proteomes" id="UP000030706">
    <property type="component" value="Unassembled WGS sequence"/>
</dbReference>
<name>A0A074XAH2_AURPU</name>
<keyword evidence="2" id="KW-1185">Reference proteome</keyword>
<organism evidence="1 2">
    <name type="scientific">Aureobasidium pullulans EXF-150</name>
    <dbReference type="NCBI Taxonomy" id="1043002"/>
    <lineage>
        <taxon>Eukaryota</taxon>
        <taxon>Fungi</taxon>
        <taxon>Dikarya</taxon>
        <taxon>Ascomycota</taxon>
        <taxon>Pezizomycotina</taxon>
        <taxon>Dothideomycetes</taxon>
        <taxon>Dothideomycetidae</taxon>
        <taxon>Dothideales</taxon>
        <taxon>Saccotheciaceae</taxon>
        <taxon>Aureobasidium</taxon>
    </lineage>
</organism>
<accession>A0A074XAH2</accession>
<proteinExistence type="predicted"/>
<evidence type="ECO:0000313" key="1">
    <source>
        <dbReference type="EMBL" id="KEQ82530.1"/>
    </source>
</evidence>
<dbReference type="EMBL" id="KL584987">
    <property type="protein sequence ID" value="KEQ82530.1"/>
    <property type="molecule type" value="Genomic_DNA"/>
</dbReference>
<dbReference type="AlphaFoldDB" id="A0A074XAH2"/>
<gene>
    <name evidence="1" type="ORF">M438DRAFT_357075</name>
</gene>
<reference evidence="1 2" key="1">
    <citation type="journal article" date="2014" name="BMC Genomics">
        <title>Genome sequencing of four Aureobasidium pullulans varieties: biotechnological potential, stress tolerance, and description of new species.</title>
        <authorList>
            <person name="Gostin Ar C."/>
            <person name="Ohm R.A."/>
            <person name="Kogej T."/>
            <person name="Sonjak S."/>
            <person name="Turk M."/>
            <person name="Zajc J."/>
            <person name="Zalar P."/>
            <person name="Grube M."/>
            <person name="Sun H."/>
            <person name="Han J."/>
            <person name="Sharma A."/>
            <person name="Chiniquy J."/>
            <person name="Ngan C.Y."/>
            <person name="Lipzen A."/>
            <person name="Barry K."/>
            <person name="Grigoriev I.V."/>
            <person name="Gunde-Cimerman N."/>
        </authorList>
    </citation>
    <scope>NUCLEOTIDE SEQUENCE [LARGE SCALE GENOMIC DNA]</scope>
    <source>
        <strain evidence="1 2">EXF-150</strain>
    </source>
</reference>
<evidence type="ECO:0000313" key="2">
    <source>
        <dbReference type="Proteomes" id="UP000030706"/>
    </source>
</evidence>
<dbReference type="GeneID" id="40749450"/>
<sequence length="126" mass="14350">MSSIHYIIKFYFRKRPIFNVASIIEDYAIKHTRIATPNVVIFDKKIATTNITLASRSLEVPLINSFKEDIGDKGKGKGKTKIIAKSKVKVTKTKVGKKAKVYKRVSFLIEDDKDNGPIRRLTLIRN</sequence>
<dbReference type="RefSeq" id="XP_029758717.1">
    <property type="nucleotide sequence ID" value="XM_029907144.1"/>
</dbReference>
<protein>
    <submittedName>
        <fullName evidence="1">Uncharacterized protein</fullName>
    </submittedName>
</protein>
<dbReference type="HOGENOM" id="CLU_1981224_0_0_1"/>